<dbReference type="Pfam" id="PF12708">
    <property type="entry name" value="Pect-lyase_RHGA_epim"/>
    <property type="match status" value="1"/>
</dbReference>
<keyword evidence="4" id="KW-1185">Reference proteome</keyword>
<dbReference type="EMBL" id="CAACVJ010000068">
    <property type="protein sequence ID" value="VEP12687.1"/>
    <property type="molecule type" value="Genomic_DNA"/>
</dbReference>
<dbReference type="InterPro" id="IPR011050">
    <property type="entry name" value="Pectin_lyase_fold/virulence"/>
</dbReference>
<evidence type="ECO:0000259" key="2">
    <source>
        <dbReference type="Pfam" id="PF12708"/>
    </source>
</evidence>
<name>A0A563VMU2_9CYAN</name>
<proteinExistence type="predicted"/>
<feature type="domain" description="Rhamnogalacturonase A/B/Epimerase-like pectate lyase" evidence="2">
    <location>
        <begin position="87"/>
        <end position="300"/>
    </location>
</feature>
<keyword evidence="1" id="KW-0732">Signal</keyword>
<dbReference type="Gene3D" id="2.160.20.10">
    <property type="entry name" value="Single-stranded right-handed beta-helix, Pectin lyase-like"/>
    <property type="match status" value="1"/>
</dbReference>
<evidence type="ECO:0000313" key="3">
    <source>
        <dbReference type="EMBL" id="VEP12687.1"/>
    </source>
</evidence>
<dbReference type="OrthoDB" id="9757799at2"/>
<protein>
    <recommendedName>
        <fullName evidence="2">Rhamnogalacturonase A/B/Epimerase-like pectate lyase domain-containing protein</fullName>
    </recommendedName>
</protein>
<accession>A0A563VMU2</accession>
<gene>
    <name evidence="3" type="ORF">H1P_160026</name>
</gene>
<evidence type="ECO:0000313" key="4">
    <source>
        <dbReference type="Proteomes" id="UP000320055"/>
    </source>
</evidence>
<feature type="chain" id="PRO_5022122845" description="Rhamnogalacturonase A/B/Epimerase-like pectate lyase domain-containing protein" evidence="1">
    <location>
        <begin position="30"/>
        <end position="650"/>
    </location>
</feature>
<organism evidence="3 4">
    <name type="scientific">Hyella patelloides LEGE 07179</name>
    <dbReference type="NCBI Taxonomy" id="945734"/>
    <lineage>
        <taxon>Bacteria</taxon>
        <taxon>Bacillati</taxon>
        <taxon>Cyanobacteriota</taxon>
        <taxon>Cyanophyceae</taxon>
        <taxon>Pleurocapsales</taxon>
        <taxon>Hyellaceae</taxon>
        <taxon>Hyella</taxon>
    </lineage>
</organism>
<reference evidence="3 4" key="1">
    <citation type="submission" date="2019-01" db="EMBL/GenBank/DDBJ databases">
        <authorList>
            <person name="Brito A."/>
        </authorList>
    </citation>
    <scope>NUCLEOTIDE SEQUENCE [LARGE SCALE GENOMIC DNA]</scope>
    <source>
        <strain evidence="3">1</strain>
    </source>
</reference>
<dbReference type="InterPro" id="IPR012334">
    <property type="entry name" value="Pectin_lyas_fold"/>
</dbReference>
<dbReference type="SUPFAM" id="SSF51126">
    <property type="entry name" value="Pectin lyase-like"/>
    <property type="match status" value="2"/>
</dbReference>
<evidence type="ECO:0000256" key="1">
    <source>
        <dbReference type="SAM" id="SignalP"/>
    </source>
</evidence>
<dbReference type="Proteomes" id="UP000320055">
    <property type="component" value="Unassembled WGS sequence"/>
</dbReference>
<sequence length="650" mass="71301">MLYCRKLLSWSAIFTLLIPVASCSYVVQAEKKESLSSIATAEVLATDNNQNKVSLEQNQSVKLARSLGEVSSTGSLVKNFPDDIGWVDIKRDYGAKGDGITDDTPAIRKALAEANASYNEPTLIYFPEGTYLVSDTLEWSSKGQSCCVSFQGQGKDRTIIKLKDSSPGFDSVEQAKAVIRTRAGNVAFRHYIRDLTVNTGIGNSGAIGIDYIANNRGAIEDVNIESGDGAGITGLSMIREWPGPSLVKNVSIDGFKRGIRTFHSVYSVTLENITLRNQTFAGIQNTSNALAIRNLQSNNSVPAIKNRGSGLVIVLDGNFQGGSPKVSAIDNTAQVYARNIQAQGYRSAIKHWDETLPALSYDEYISAPVASLFESPAHSLNLPIEETPAFHDNNLDNWASVRDYPSIQAAMNSGKSTIYFPTGNYSLEEKISIPATVRKIIGFESKLGVPKDKQAILKIEEDSPHPLILEGFLVNERITIDHASPRTLAIEHSKLQSSIHNAPNSGKLFLEDVQNILQLEHPQNVWARQLNSETLKEPQTKVINNGGNFWILGLKTEGKGSVMETNNGGKTELLGTLVYPVREFAPTEKKQAAFVNNESSQSLIYKLQVSGKNRNYPIQIKETRQGKTKFLHSKELSEKIITLFAGYQAE</sequence>
<dbReference type="InterPro" id="IPR024535">
    <property type="entry name" value="RHGA/B-epi-like_pectate_lyase"/>
</dbReference>
<dbReference type="AlphaFoldDB" id="A0A563VMU2"/>
<feature type="signal peptide" evidence="1">
    <location>
        <begin position="1"/>
        <end position="29"/>
    </location>
</feature>